<keyword evidence="5 8" id="KW-0812">Transmembrane</keyword>
<evidence type="ECO:0000256" key="6">
    <source>
        <dbReference type="ARBA" id="ARBA00022989"/>
    </source>
</evidence>
<feature type="transmembrane region" description="Helical" evidence="8">
    <location>
        <begin position="276"/>
        <end position="293"/>
    </location>
</feature>
<dbReference type="RefSeq" id="XP_001216932.1">
    <property type="nucleotide sequence ID" value="XM_001216932.1"/>
</dbReference>
<keyword evidence="6 8" id="KW-1133">Transmembrane helix</keyword>
<organism evidence="10 11">
    <name type="scientific">Aspergillus terreus (strain NIH 2624 / FGSC A1156)</name>
    <dbReference type="NCBI Taxonomy" id="341663"/>
    <lineage>
        <taxon>Eukaryota</taxon>
        <taxon>Fungi</taxon>
        <taxon>Dikarya</taxon>
        <taxon>Ascomycota</taxon>
        <taxon>Pezizomycotina</taxon>
        <taxon>Eurotiomycetes</taxon>
        <taxon>Eurotiomycetidae</taxon>
        <taxon>Eurotiales</taxon>
        <taxon>Aspergillaceae</taxon>
        <taxon>Aspergillus</taxon>
        <taxon>Aspergillus subgen. Circumdati</taxon>
    </lineage>
</organism>
<keyword evidence="7 8" id="KW-0472">Membrane</keyword>
<evidence type="ECO:0000256" key="4">
    <source>
        <dbReference type="ARBA" id="ARBA00022679"/>
    </source>
</evidence>
<dbReference type="GO" id="GO:0008374">
    <property type="term" value="F:O-acyltransferase activity"/>
    <property type="evidence" value="ECO:0007669"/>
    <property type="project" value="InterPro"/>
</dbReference>
<sequence>MLSAFAIGFTHPRSLARPGAFIIASLCTWQIISKSLLCLGRRYWATTVAGYTIQLLVHYMDVALIGQWRFPRSKDKQTVSSSTVIATLREWKKKLAFGLSMSLTSRFIGTPEQLSHLPPFFSWMPHYVPSRGVFLSMTALTVVACYAGIDLIQANVASVVGDEYVSLETIPILRRFLEISLGEIVTRAVVSISTLICMICTQGGLYNICAFFGVLFRMTEPADWPPFYGAPYQAYTMRRYWSQAWHQSNTHKFKTISDYVAHDVLRLPRGTSKARYVKNVIGFLVSGLMHIALDMATDISVYQSGGLAFFCGQMVGIPLEDLVIRLYIRVTKRIGRRLSLDGREIDGICVGGCVSGMVESSLCVPEDREVP</sequence>
<dbReference type="Proteomes" id="UP000007963">
    <property type="component" value="Unassembled WGS sequence"/>
</dbReference>
<dbReference type="OMA" id="SAFKPMA"/>
<dbReference type="GeneID" id="4353502"/>
<dbReference type="InterPro" id="IPR044851">
    <property type="entry name" value="Wax_synthase"/>
</dbReference>
<feature type="domain" description="Wax synthase" evidence="9">
    <location>
        <begin position="224"/>
        <end position="311"/>
    </location>
</feature>
<dbReference type="AlphaFoldDB" id="Q0CDC3"/>
<evidence type="ECO:0000256" key="2">
    <source>
        <dbReference type="ARBA" id="ARBA00005179"/>
    </source>
</evidence>
<dbReference type="VEuPathDB" id="FungiDB:ATEG_08311"/>
<dbReference type="PANTHER" id="PTHR31595">
    <property type="entry name" value="LONG-CHAIN-ALCOHOL O-FATTY-ACYLTRANSFERASE 3-RELATED"/>
    <property type="match status" value="1"/>
</dbReference>
<proteinExistence type="inferred from homology"/>
<dbReference type="GO" id="GO:0006629">
    <property type="term" value="P:lipid metabolic process"/>
    <property type="evidence" value="ECO:0007669"/>
    <property type="project" value="InterPro"/>
</dbReference>
<dbReference type="GO" id="GO:0016020">
    <property type="term" value="C:membrane"/>
    <property type="evidence" value="ECO:0007669"/>
    <property type="project" value="UniProtKB-SubCell"/>
</dbReference>
<accession>Q0CDC3</accession>
<feature type="transmembrane region" description="Helical" evidence="8">
    <location>
        <begin position="20"/>
        <end position="37"/>
    </location>
</feature>
<dbReference type="eggNOG" id="ENOG502SI5I">
    <property type="taxonomic scope" value="Eukaryota"/>
</dbReference>
<dbReference type="InterPro" id="IPR032805">
    <property type="entry name" value="Wax_synthase_dom"/>
</dbReference>
<name>Q0CDC3_ASPTN</name>
<keyword evidence="4" id="KW-0808">Transferase</keyword>
<evidence type="ECO:0000256" key="3">
    <source>
        <dbReference type="ARBA" id="ARBA00007282"/>
    </source>
</evidence>
<evidence type="ECO:0000313" key="10">
    <source>
        <dbReference type="EMBL" id="EAU31484.1"/>
    </source>
</evidence>
<comment type="pathway">
    <text evidence="2">Secondary metabolite biosynthesis.</text>
</comment>
<evidence type="ECO:0000256" key="1">
    <source>
        <dbReference type="ARBA" id="ARBA00004141"/>
    </source>
</evidence>
<comment type="similarity">
    <text evidence="3">Belongs to the wax synthase family.</text>
</comment>
<gene>
    <name evidence="10" type="ORF">ATEG_08311</name>
</gene>
<dbReference type="OrthoDB" id="1077582at2759"/>
<dbReference type="PANTHER" id="PTHR31595:SF57">
    <property type="entry name" value="OS04G0481900 PROTEIN"/>
    <property type="match status" value="1"/>
</dbReference>
<comment type="subcellular location">
    <subcellularLocation>
        <location evidence="1">Membrane</location>
        <topology evidence="1">Multi-pass membrane protein</topology>
    </subcellularLocation>
</comment>
<protein>
    <recommendedName>
        <fullName evidence="9">Wax synthase domain-containing protein</fullName>
    </recommendedName>
</protein>
<evidence type="ECO:0000256" key="8">
    <source>
        <dbReference type="SAM" id="Phobius"/>
    </source>
</evidence>
<dbReference type="Pfam" id="PF13813">
    <property type="entry name" value="MBOAT_2"/>
    <property type="match status" value="1"/>
</dbReference>
<reference evidence="11" key="1">
    <citation type="submission" date="2005-09" db="EMBL/GenBank/DDBJ databases">
        <title>Annotation of the Aspergillus terreus NIH2624 genome.</title>
        <authorList>
            <person name="Birren B.W."/>
            <person name="Lander E.S."/>
            <person name="Galagan J.E."/>
            <person name="Nusbaum C."/>
            <person name="Devon K."/>
            <person name="Henn M."/>
            <person name="Ma L.-J."/>
            <person name="Jaffe D.B."/>
            <person name="Butler J."/>
            <person name="Alvarez P."/>
            <person name="Gnerre S."/>
            <person name="Grabherr M."/>
            <person name="Kleber M."/>
            <person name="Mauceli E.W."/>
            <person name="Brockman W."/>
            <person name="Rounsley S."/>
            <person name="Young S.K."/>
            <person name="LaButti K."/>
            <person name="Pushparaj V."/>
            <person name="DeCaprio D."/>
            <person name="Crawford M."/>
            <person name="Koehrsen M."/>
            <person name="Engels R."/>
            <person name="Montgomery P."/>
            <person name="Pearson M."/>
            <person name="Howarth C."/>
            <person name="Larson L."/>
            <person name="Luoma S."/>
            <person name="White J."/>
            <person name="Alvarado L."/>
            <person name="Kodira C.D."/>
            <person name="Zeng Q."/>
            <person name="Oleary S."/>
            <person name="Yandava C."/>
            <person name="Denning D.W."/>
            <person name="Nierman W.C."/>
            <person name="Milne T."/>
            <person name="Madden K."/>
        </authorList>
    </citation>
    <scope>NUCLEOTIDE SEQUENCE [LARGE SCALE GENOMIC DNA]</scope>
    <source>
        <strain evidence="11">NIH 2624 / FGSC A1156</strain>
    </source>
</reference>
<dbReference type="EMBL" id="CH476605">
    <property type="protein sequence ID" value="EAU31484.1"/>
    <property type="molecule type" value="Genomic_DNA"/>
</dbReference>
<evidence type="ECO:0000313" key="11">
    <source>
        <dbReference type="Proteomes" id="UP000007963"/>
    </source>
</evidence>
<evidence type="ECO:0000259" key="9">
    <source>
        <dbReference type="Pfam" id="PF13813"/>
    </source>
</evidence>
<evidence type="ECO:0000256" key="5">
    <source>
        <dbReference type="ARBA" id="ARBA00022692"/>
    </source>
</evidence>
<evidence type="ECO:0000256" key="7">
    <source>
        <dbReference type="ARBA" id="ARBA00023136"/>
    </source>
</evidence>
<dbReference type="HOGENOM" id="CLU_032731_0_1_1"/>
<feature type="transmembrane region" description="Helical" evidence="8">
    <location>
        <begin position="305"/>
        <end position="328"/>
    </location>
</feature>